<gene>
    <name evidence="6" type="ORF">PGT21_025524</name>
</gene>
<evidence type="ECO:0000313" key="6">
    <source>
        <dbReference type="EMBL" id="KAA1070840.1"/>
    </source>
</evidence>
<organism evidence="6 7">
    <name type="scientific">Puccinia graminis f. sp. tritici</name>
    <dbReference type="NCBI Taxonomy" id="56615"/>
    <lineage>
        <taxon>Eukaryota</taxon>
        <taxon>Fungi</taxon>
        <taxon>Dikarya</taxon>
        <taxon>Basidiomycota</taxon>
        <taxon>Pucciniomycotina</taxon>
        <taxon>Pucciniomycetes</taxon>
        <taxon>Pucciniales</taxon>
        <taxon>Pucciniaceae</taxon>
        <taxon>Puccinia</taxon>
    </lineage>
</organism>
<dbReference type="InterPro" id="IPR002828">
    <property type="entry name" value="SurE-like_Pase/nucleotidase"/>
</dbReference>
<dbReference type="EMBL" id="VSWC01000171">
    <property type="protein sequence ID" value="KAA1070840.1"/>
    <property type="molecule type" value="Genomic_DNA"/>
</dbReference>
<dbReference type="Proteomes" id="UP000324748">
    <property type="component" value="Unassembled WGS sequence"/>
</dbReference>
<proteinExistence type="inferred from homology"/>
<keyword evidence="7" id="KW-1185">Reference proteome</keyword>
<dbReference type="Pfam" id="PF01975">
    <property type="entry name" value="SurE"/>
    <property type="match status" value="1"/>
</dbReference>
<dbReference type="InterPro" id="IPR030048">
    <property type="entry name" value="SurE"/>
</dbReference>
<comment type="caution">
    <text evidence="6">The sequence shown here is derived from an EMBL/GenBank/DDBJ whole genome shotgun (WGS) entry which is preliminary data.</text>
</comment>
<sequence length="410" mass="44689">MVIIRSPSQGQTNLNRGVLVDGRLSNHYLKLLLKQLDFSSTLLMIIALFASFVIHPSSALNILQGNDDGWAECNIRTLYKVLKQRGHQTIISAPVRNKSGTGSRSTEWTPLREPGEYDTVPVGAPGVGHDPADPRVWYVNAFPLDGIRFGLETLTARFYGGMPDLIVTGPNVGKNTGLQDRFSGTLGAAAFGSRQGVTAIAISADDDNRHGYQTGDSEEKSSEIYAKATMRVLDEFILKMENTAEGPPNDFVVPAGCVLNINLQRAGPQTDCRSAHDYRFVLTTIFGIRHQSGINHCGSPFLPGEQAVLDSPNGCWAAVTLIQSHSFLDGSSEQKQALLDRAPEFFSCPAEDGLLKKELGPEMGVDSGTETLPSFNNPSREEQSDVKDDDDDDDDKEEKRLYFQPGNISG</sequence>
<dbReference type="GO" id="GO:0008252">
    <property type="term" value="F:nucleotidase activity"/>
    <property type="evidence" value="ECO:0007669"/>
    <property type="project" value="InterPro"/>
</dbReference>
<dbReference type="Gene3D" id="3.40.1210.10">
    <property type="entry name" value="Survival protein SurE-like phosphatase/nucleotidase"/>
    <property type="match status" value="1"/>
</dbReference>
<feature type="region of interest" description="Disordered" evidence="4">
    <location>
        <begin position="95"/>
        <end position="117"/>
    </location>
</feature>
<dbReference type="SUPFAM" id="SSF64167">
    <property type="entry name" value="SurE-like"/>
    <property type="match status" value="1"/>
</dbReference>
<keyword evidence="3" id="KW-0378">Hydrolase</keyword>
<accession>A0A5B0M4D0</accession>
<evidence type="ECO:0000313" key="7">
    <source>
        <dbReference type="Proteomes" id="UP000324748"/>
    </source>
</evidence>
<dbReference type="InterPro" id="IPR036523">
    <property type="entry name" value="SurE-like_sf"/>
</dbReference>
<reference evidence="6 7" key="1">
    <citation type="submission" date="2019-05" db="EMBL/GenBank/DDBJ databases">
        <title>Emergence of the Ug99 lineage of the wheat stem rust pathogen through somatic hybridization.</title>
        <authorList>
            <person name="Li F."/>
            <person name="Upadhyaya N.M."/>
            <person name="Sperschneider J."/>
            <person name="Matny O."/>
            <person name="Nguyen-Phuc H."/>
            <person name="Mago R."/>
            <person name="Raley C."/>
            <person name="Miller M.E."/>
            <person name="Silverstein K.A.T."/>
            <person name="Henningsen E."/>
            <person name="Hirsch C.D."/>
            <person name="Visser B."/>
            <person name="Pretorius Z.A."/>
            <person name="Steffenson B.J."/>
            <person name="Schwessinger B."/>
            <person name="Dodds P.N."/>
            <person name="Figueroa M."/>
        </authorList>
    </citation>
    <scope>NUCLEOTIDE SEQUENCE [LARGE SCALE GENOMIC DNA]</scope>
    <source>
        <strain evidence="6">21-0</strain>
    </source>
</reference>
<comment type="similarity">
    <text evidence="1">Belongs to the SurE nucleotidase family.</text>
</comment>
<dbReference type="GO" id="GO:0046872">
    <property type="term" value="F:metal ion binding"/>
    <property type="evidence" value="ECO:0007669"/>
    <property type="project" value="UniProtKB-KW"/>
</dbReference>
<dbReference type="PANTHER" id="PTHR30457">
    <property type="entry name" value="5'-NUCLEOTIDASE SURE"/>
    <property type="match status" value="1"/>
</dbReference>
<evidence type="ECO:0000256" key="2">
    <source>
        <dbReference type="ARBA" id="ARBA00022723"/>
    </source>
</evidence>
<protein>
    <recommendedName>
        <fullName evidence="5">Survival protein SurE-like phosphatase/nucleotidase domain-containing protein</fullName>
    </recommendedName>
</protein>
<feature type="compositionally biased region" description="Polar residues" evidence="4">
    <location>
        <begin position="368"/>
        <end position="378"/>
    </location>
</feature>
<evidence type="ECO:0000256" key="3">
    <source>
        <dbReference type="ARBA" id="ARBA00022801"/>
    </source>
</evidence>
<keyword evidence="2" id="KW-0479">Metal-binding</keyword>
<feature type="domain" description="Survival protein SurE-like phosphatase/nucleotidase" evidence="5">
    <location>
        <begin position="62"/>
        <end position="264"/>
    </location>
</feature>
<name>A0A5B0M4D0_PUCGR</name>
<evidence type="ECO:0000256" key="1">
    <source>
        <dbReference type="ARBA" id="ARBA00011062"/>
    </source>
</evidence>
<feature type="compositionally biased region" description="Polar residues" evidence="4">
    <location>
        <begin position="98"/>
        <end position="108"/>
    </location>
</feature>
<feature type="region of interest" description="Disordered" evidence="4">
    <location>
        <begin position="358"/>
        <end position="410"/>
    </location>
</feature>
<dbReference type="AlphaFoldDB" id="A0A5B0M4D0"/>
<evidence type="ECO:0000256" key="4">
    <source>
        <dbReference type="SAM" id="MobiDB-lite"/>
    </source>
</evidence>
<dbReference type="OrthoDB" id="4018688at2759"/>
<dbReference type="PANTHER" id="PTHR30457:SF0">
    <property type="entry name" value="PHOSPHATASE, PUTATIVE (AFU_ORTHOLOGUE AFUA_4G01070)-RELATED"/>
    <property type="match status" value="1"/>
</dbReference>
<evidence type="ECO:0000259" key="5">
    <source>
        <dbReference type="Pfam" id="PF01975"/>
    </source>
</evidence>
<feature type="compositionally biased region" description="Acidic residues" evidence="4">
    <location>
        <begin position="387"/>
        <end position="396"/>
    </location>
</feature>